<accession>I5BWZ6</accession>
<keyword evidence="10" id="KW-0732">Signal</keyword>
<evidence type="ECO:0000256" key="6">
    <source>
        <dbReference type="ARBA" id="ARBA00023295"/>
    </source>
</evidence>
<name>I5BWZ6_9BACT</name>
<feature type="chain" id="PRO_5003699757" evidence="10">
    <location>
        <begin position="36"/>
        <end position="481"/>
    </location>
</feature>
<dbReference type="NCBIfam" id="NF006970">
    <property type="entry name" value="PRK09441.1-3"/>
    <property type="match status" value="1"/>
</dbReference>
<dbReference type="InterPro" id="IPR015237">
    <property type="entry name" value="Alpha-amylase_C_pro"/>
</dbReference>
<dbReference type="GO" id="GO:0005509">
    <property type="term" value="F:calcium ion binding"/>
    <property type="evidence" value="ECO:0007669"/>
    <property type="project" value="InterPro"/>
</dbReference>
<comment type="similarity">
    <text evidence="2 9">Belongs to the glycosyl hydrolase 13 family.</text>
</comment>
<feature type="signal peptide" evidence="10">
    <location>
        <begin position="1"/>
        <end position="35"/>
    </location>
</feature>
<feature type="binding site" evidence="8">
    <location>
        <position position="236"/>
    </location>
    <ligand>
        <name>Ca(2+)</name>
        <dbReference type="ChEBI" id="CHEBI:29108"/>
        <label>1</label>
    </ligand>
</feature>
<keyword evidence="13" id="KW-1185">Reference proteome</keyword>
<feature type="binding site" evidence="8">
    <location>
        <position position="173"/>
    </location>
    <ligand>
        <name>Ca(2+)</name>
        <dbReference type="ChEBI" id="CHEBI:29108"/>
        <label>1</label>
    </ligand>
</feature>
<evidence type="ECO:0000256" key="8">
    <source>
        <dbReference type="PIRSR" id="PIRSR001021-2"/>
    </source>
</evidence>
<keyword evidence="6 12" id="KW-0326">Glycosidase</keyword>
<evidence type="ECO:0000256" key="1">
    <source>
        <dbReference type="ARBA" id="ARBA00001913"/>
    </source>
</evidence>
<comment type="caution">
    <text evidence="12">The sequence shown here is derived from an EMBL/GenBank/DDBJ whole genome shotgun (WGS) entry which is preliminary data.</text>
</comment>
<evidence type="ECO:0000256" key="5">
    <source>
        <dbReference type="ARBA" id="ARBA00023277"/>
    </source>
</evidence>
<evidence type="ECO:0000256" key="3">
    <source>
        <dbReference type="ARBA" id="ARBA00022723"/>
    </source>
</evidence>
<sequence>MYTRSFPFGGSRMPRLFLLFSLSLCFAFWSCSSLTEEITDLREGDERVQHEIQVTQTPNTPDAAARAGQLGGPVMMQAFYWDVPAGGTWWEHVESKVSAWSAAGITSIWLPPVNKTMNGPFSMGYDPFDFYDFGEFDQQGSVETRFGSRQELESLIGSAHQEGLEVIADIVLNHNSGGNAEFNPFTGTETFTSYVPASGKFFRSYLDFHPNDMRHADEGVFGGFPDLSHVKPYVQDWLWKRPDAVAKYYKEVMGFDGWRFDYVKGFGAWVVRDWVNEVGGFSVGELWDGNAQSLEDWVNATSQTSSAFDFACYYLMEQAFDQNNLNALSGDMLWKRNPMKAVTFVANHDTDEIWRKNLAYAYILTHEGYPCIFYSDYEEWLDKERLDNLLWIRGHLAFGNTSILYVDQDEYIARRNGGPGMLVYINNADFWQERWVRTNWANTEIKDYTGHSSWQPFTQGDQWVKIQVPPRSYSIWAPVGF</sequence>
<keyword evidence="8" id="KW-0106">Calcium</keyword>
<dbReference type="SMART" id="SM00642">
    <property type="entry name" value="Aamy"/>
    <property type="match status" value="1"/>
</dbReference>
<feature type="active site" description="Proton donor" evidence="7">
    <location>
        <position position="285"/>
    </location>
</feature>
<evidence type="ECO:0000256" key="2">
    <source>
        <dbReference type="ARBA" id="ARBA00008061"/>
    </source>
</evidence>
<dbReference type="InterPro" id="IPR006046">
    <property type="entry name" value="Alpha_amylase"/>
</dbReference>
<dbReference type="SUPFAM" id="SSF51445">
    <property type="entry name" value="(Trans)glycosidases"/>
    <property type="match status" value="1"/>
</dbReference>
<dbReference type="STRING" id="1189621.A3SI_16415"/>
<dbReference type="PRINTS" id="PR00110">
    <property type="entry name" value="ALPHAAMYLASE"/>
</dbReference>
<reference evidence="12 13" key="1">
    <citation type="submission" date="2012-05" db="EMBL/GenBank/DDBJ databases">
        <title>Genome sequence of Nitritalea halalkaliphila LW7.</title>
        <authorList>
            <person name="Jangir P.K."/>
            <person name="Singh A."/>
            <person name="Shivaji S."/>
            <person name="Sharma R."/>
        </authorList>
    </citation>
    <scope>NUCLEOTIDE SEQUENCE [LARGE SCALE GENOMIC DNA]</scope>
    <source>
        <strain evidence="12 13">LW7</strain>
    </source>
</reference>
<dbReference type="EMBL" id="AJYA01000047">
    <property type="protein sequence ID" value="EIM74098.1"/>
    <property type="molecule type" value="Genomic_DNA"/>
</dbReference>
<dbReference type="InterPro" id="IPR017853">
    <property type="entry name" value="GH"/>
</dbReference>
<dbReference type="PATRIC" id="fig|1189621.3.peg.3409"/>
<proteinExistence type="inferred from homology"/>
<dbReference type="GO" id="GO:0005975">
    <property type="term" value="P:carbohydrate metabolic process"/>
    <property type="evidence" value="ECO:0007669"/>
    <property type="project" value="InterPro"/>
</dbReference>
<evidence type="ECO:0000313" key="13">
    <source>
        <dbReference type="Proteomes" id="UP000005551"/>
    </source>
</evidence>
<dbReference type="RefSeq" id="WP_009056706.1">
    <property type="nucleotide sequence ID" value="NZ_AJYA01000047.1"/>
</dbReference>
<organism evidence="12 13">
    <name type="scientific">Nitritalea halalkaliphila LW7</name>
    <dbReference type="NCBI Taxonomy" id="1189621"/>
    <lineage>
        <taxon>Bacteria</taxon>
        <taxon>Pseudomonadati</taxon>
        <taxon>Bacteroidota</taxon>
        <taxon>Cytophagia</taxon>
        <taxon>Cytophagales</taxon>
        <taxon>Cyclobacteriaceae</taxon>
        <taxon>Nitritalea</taxon>
    </lineage>
</organism>
<dbReference type="PIRSF" id="PIRSF001021">
    <property type="entry name" value="Alph-amls_thrmst"/>
    <property type="match status" value="1"/>
</dbReference>
<keyword evidence="5" id="KW-0119">Carbohydrate metabolism</keyword>
<dbReference type="InterPro" id="IPR013780">
    <property type="entry name" value="Glyco_hydro_b"/>
</dbReference>
<protein>
    <submittedName>
        <fullName evidence="12">Cytoplasmic alpha-amylase</fullName>
        <ecNumber evidence="12">3.2.1.1</ecNumber>
    </submittedName>
</protein>
<keyword evidence="4 12" id="KW-0378">Hydrolase</keyword>
<evidence type="ECO:0000256" key="9">
    <source>
        <dbReference type="RuleBase" id="RU003615"/>
    </source>
</evidence>
<evidence type="ECO:0000256" key="4">
    <source>
        <dbReference type="ARBA" id="ARBA00022801"/>
    </source>
</evidence>
<comment type="cofactor">
    <cofactor evidence="1">
        <name>Ca(2+)</name>
        <dbReference type="ChEBI" id="CHEBI:29108"/>
    </cofactor>
</comment>
<dbReference type="Proteomes" id="UP000005551">
    <property type="component" value="Unassembled WGS sequence"/>
</dbReference>
<dbReference type="PANTHER" id="PTHR43447">
    <property type="entry name" value="ALPHA-AMYLASE"/>
    <property type="match status" value="1"/>
</dbReference>
<dbReference type="InterPro" id="IPR013776">
    <property type="entry name" value="A-amylase_thermo"/>
</dbReference>
<evidence type="ECO:0000256" key="10">
    <source>
        <dbReference type="SAM" id="SignalP"/>
    </source>
</evidence>
<evidence type="ECO:0000256" key="7">
    <source>
        <dbReference type="PIRSR" id="PIRSR001021-1"/>
    </source>
</evidence>
<gene>
    <name evidence="12" type="ORF">A3SI_16415</name>
</gene>
<dbReference type="AlphaFoldDB" id="I5BWZ6"/>
<evidence type="ECO:0000313" key="12">
    <source>
        <dbReference type="EMBL" id="EIM74098.1"/>
    </source>
</evidence>
<feature type="domain" description="Glycosyl hydrolase family 13 catalytic" evidence="11">
    <location>
        <begin position="73"/>
        <end position="393"/>
    </location>
</feature>
<keyword evidence="3 8" id="KW-0479">Metal-binding</keyword>
<dbReference type="Pfam" id="PF00128">
    <property type="entry name" value="Alpha-amylase"/>
    <property type="match status" value="1"/>
</dbReference>
<feature type="active site" description="Nucleophile" evidence="7">
    <location>
        <position position="261"/>
    </location>
</feature>
<dbReference type="GO" id="GO:0004556">
    <property type="term" value="F:alpha-amylase activity"/>
    <property type="evidence" value="ECO:0007669"/>
    <property type="project" value="UniProtKB-EC"/>
</dbReference>
<dbReference type="Gene3D" id="2.60.40.1180">
    <property type="entry name" value="Golgi alpha-mannosidase II"/>
    <property type="match status" value="1"/>
</dbReference>
<dbReference type="CDD" id="cd11314">
    <property type="entry name" value="AmyAc_arch_bac_plant_AmyA"/>
    <property type="match status" value="1"/>
</dbReference>
<dbReference type="InterPro" id="IPR006047">
    <property type="entry name" value="GH13_cat_dom"/>
</dbReference>
<dbReference type="Gene3D" id="3.20.20.80">
    <property type="entry name" value="Glycosidases"/>
    <property type="match status" value="1"/>
</dbReference>
<dbReference type="EC" id="3.2.1.1" evidence="12"/>
<dbReference type="Pfam" id="PF09154">
    <property type="entry name" value="Alpha-amy_C_pro"/>
    <property type="match status" value="1"/>
</dbReference>
<evidence type="ECO:0000259" key="11">
    <source>
        <dbReference type="SMART" id="SM00642"/>
    </source>
</evidence>